<protein>
    <submittedName>
        <fullName evidence="1">Uncharacterized protein</fullName>
    </submittedName>
</protein>
<dbReference type="Proteomes" id="UP000319783">
    <property type="component" value="Unassembled WGS sequence"/>
</dbReference>
<proteinExistence type="predicted"/>
<evidence type="ECO:0000313" key="1">
    <source>
        <dbReference type="EMBL" id="TLD41694.1"/>
    </source>
</evidence>
<sequence length="121" mass="14109">MDTCKDETPFANTKETLSCISKIKGIGIKEYREFVEAGIKRENNSFEEVESDIIPGSEKFKTTTKKANERSGEIGRYFRINGSTVSKALKRVEIKYKEWNLFWDFLPRDGQSYRLLKTIQR</sequence>
<accession>A0A533QAG7</accession>
<name>A0A533QAG7_9BACT</name>
<gene>
    <name evidence="1" type="ORF">JETT_2055</name>
</gene>
<evidence type="ECO:0000313" key="2">
    <source>
        <dbReference type="Proteomes" id="UP000319783"/>
    </source>
</evidence>
<comment type="caution">
    <text evidence="1">The sequence shown here is derived from an EMBL/GenBank/DDBJ whole genome shotgun (WGS) entry which is preliminary data.</text>
</comment>
<dbReference type="EMBL" id="SULG01000039">
    <property type="protein sequence ID" value="TLD41694.1"/>
    <property type="molecule type" value="Genomic_DNA"/>
</dbReference>
<dbReference type="AlphaFoldDB" id="A0A533QAG7"/>
<organism evidence="1 2">
    <name type="scientific">Candidatus Jettenia ecosi</name>
    <dbReference type="NCBI Taxonomy" id="2494326"/>
    <lineage>
        <taxon>Bacteria</taxon>
        <taxon>Pseudomonadati</taxon>
        <taxon>Planctomycetota</taxon>
        <taxon>Candidatus Brocadiia</taxon>
        <taxon>Candidatus Brocadiales</taxon>
        <taxon>Candidatus Brocadiaceae</taxon>
        <taxon>Candidatus Jettenia</taxon>
    </lineage>
</organism>
<reference evidence="1 2" key="1">
    <citation type="submission" date="2019-04" db="EMBL/GenBank/DDBJ databases">
        <title>Genome of a novel bacterium Candidatus Jettenia ecosi reconstructed from metagenome of an anammox bioreactor.</title>
        <authorList>
            <person name="Mardanov A.V."/>
            <person name="Beletsky A.V."/>
            <person name="Ravin N.V."/>
            <person name="Botchkova E.A."/>
            <person name="Litti Y.V."/>
            <person name="Nozhevnikova A.N."/>
        </authorList>
    </citation>
    <scope>NUCLEOTIDE SEQUENCE [LARGE SCALE GENOMIC DNA]</scope>
    <source>
        <strain evidence="1">J2</strain>
    </source>
</reference>